<evidence type="ECO:0000313" key="3">
    <source>
        <dbReference type="EMBL" id="KAF5203765.1"/>
    </source>
</evidence>
<feature type="domain" description="DUF8039" evidence="2">
    <location>
        <begin position="5"/>
        <end position="77"/>
    </location>
</feature>
<dbReference type="OrthoDB" id="1927478at2759"/>
<feature type="compositionally biased region" description="Polar residues" evidence="1">
    <location>
        <begin position="142"/>
        <end position="151"/>
    </location>
</feature>
<accession>A0A7J6X4L3</accession>
<keyword evidence="4" id="KW-1185">Reference proteome</keyword>
<dbReference type="InterPro" id="IPR058352">
    <property type="entry name" value="DUF8039"/>
</dbReference>
<protein>
    <recommendedName>
        <fullName evidence="2">DUF8039 domain-containing protein</fullName>
    </recommendedName>
</protein>
<name>A0A7J6X4L3_THATH</name>
<evidence type="ECO:0000256" key="1">
    <source>
        <dbReference type="SAM" id="MobiDB-lite"/>
    </source>
</evidence>
<evidence type="ECO:0000313" key="4">
    <source>
        <dbReference type="Proteomes" id="UP000554482"/>
    </source>
</evidence>
<gene>
    <name evidence="3" type="ORF">FRX31_006648</name>
</gene>
<comment type="caution">
    <text evidence="3">The sequence shown here is derived from an EMBL/GenBank/DDBJ whole genome shotgun (WGS) entry which is preliminary data.</text>
</comment>
<reference evidence="3 4" key="1">
    <citation type="submission" date="2020-06" db="EMBL/GenBank/DDBJ databases">
        <title>Transcriptomic and genomic resources for Thalictrum thalictroides and T. hernandezii: Facilitating candidate gene discovery in an emerging model plant lineage.</title>
        <authorList>
            <person name="Arias T."/>
            <person name="Riano-Pachon D.M."/>
            <person name="Di Stilio V.S."/>
        </authorList>
    </citation>
    <scope>NUCLEOTIDE SEQUENCE [LARGE SCALE GENOMIC DNA]</scope>
    <source>
        <strain evidence="4">cv. WT478/WT964</strain>
        <tissue evidence="3">Leaves</tissue>
    </source>
</reference>
<dbReference type="Proteomes" id="UP000554482">
    <property type="component" value="Unassembled WGS sequence"/>
</dbReference>
<dbReference type="EMBL" id="JABWDY010006319">
    <property type="protein sequence ID" value="KAF5203765.1"/>
    <property type="molecule type" value="Genomic_DNA"/>
</dbReference>
<feature type="non-terminal residue" evidence="3">
    <location>
        <position position="1"/>
    </location>
</feature>
<proteinExistence type="predicted"/>
<dbReference type="AlphaFoldDB" id="A0A7J6X4L3"/>
<organism evidence="3 4">
    <name type="scientific">Thalictrum thalictroides</name>
    <name type="common">Rue-anemone</name>
    <name type="synonym">Anemone thalictroides</name>
    <dbReference type="NCBI Taxonomy" id="46969"/>
    <lineage>
        <taxon>Eukaryota</taxon>
        <taxon>Viridiplantae</taxon>
        <taxon>Streptophyta</taxon>
        <taxon>Embryophyta</taxon>
        <taxon>Tracheophyta</taxon>
        <taxon>Spermatophyta</taxon>
        <taxon>Magnoliopsida</taxon>
        <taxon>Ranunculales</taxon>
        <taxon>Ranunculaceae</taxon>
        <taxon>Thalictroideae</taxon>
        <taxon>Thalictrum</taxon>
    </lineage>
</organism>
<evidence type="ECO:0000259" key="2">
    <source>
        <dbReference type="Pfam" id="PF26133"/>
    </source>
</evidence>
<feature type="compositionally biased region" description="Basic and acidic residues" evidence="1">
    <location>
        <begin position="102"/>
        <end position="111"/>
    </location>
</feature>
<sequence length="189" mass="20791">KSCLNLKKKSNIVAYGRVHAKNGSEQVVHGKALGKDNVRVSIDKAKFEKALLPVPSFDLETVEDAVGVTVAWLLKFVTEIEEQEKDEDSNFERVPKASVTRTKGDKVEKPTTKGGKKQTKQVEKPTTKGGKKQKVQVESVLKMTTRSQSVSPKKLEKPHGKGVMTIVSPKKGGETKIKRCYCSKEANNG</sequence>
<dbReference type="Pfam" id="PF26133">
    <property type="entry name" value="DUF8039"/>
    <property type="match status" value="1"/>
</dbReference>
<feature type="region of interest" description="Disordered" evidence="1">
    <location>
        <begin position="85"/>
        <end position="170"/>
    </location>
</feature>